<dbReference type="SUPFAM" id="SSF82544">
    <property type="entry name" value="GckA/TtuD-like"/>
    <property type="match status" value="1"/>
</dbReference>
<dbReference type="InterPro" id="IPR007835">
    <property type="entry name" value="MOFRL"/>
</dbReference>
<dbReference type="PANTHER" id="PTHR12227">
    <property type="entry name" value="GLYCERATE KINASE"/>
    <property type="match status" value="1"/>
</dbReference>
<dbReference type="EMBL" id="JBHUDC010000002">
    <property type="protein sequence ID" value="MFD1511971.1"/>
    <property type="molecule type" value="Genomic_DNA"/>
</dbReference>
<feature type="domain" description="MOFRL-associated" evidence="2">
    <location>
        <begin position="16"/>
        <end position="247"/>
    </location>
</feature>
<gene>
    <name evidence="3" type="ORF">ACFSBT_01590</name>
</gene>
<evidence type="ECO:0000259" key="2">
    <source>
        <dbReference type="Pfam" id="PF13660"/>
    </source>
</evidence>
<dbReference type="Gene3D" id="3.40.50.10180">
    <property type="entry name" value="Glycerate kinase, MOFRL-like N-terminal domain"/>
    <property type="match status" value="1"/>
</dbReference>
<dbReference type="Pfam" id="PF13660">
    <property type="entry name" value="DUF4147"/>
    <property type="match status" value="1"/>
</dbReference>
<dbReference type="Pfam" id="PF05161">
    <property type="entry name" value="MOFRL"/>
    <property type="match status" value="1"/>
</dbReference>
<sequence length="436" mass="44596">MTHDSAADRAARYDLARECIEAGVAAADPERAVTDQLSLDGESLTAGEWTVDLAGYDRVVVAGGGKASAAVTRGLVAVLGERLDDGLVVTDGDDAGTDPVDVALGDHPVPSERNVAATDRLCDLLDAADERTLVLAPVTGGGSALLAAPTVPLGEFRDLTEALVESGATINEINAVRKRLSRVKGGRLAARAAPATVLALLVSDVVGDDPATVASGPFTPDETGVDEALAVLSRYDVDASDAVRQAVETATTHAGPFEHVHTHLLASGRTAIDAAADRAREAGYDPLVLSSRMRGEARELALAHVAVAEEVLASGDPAPPPLALLSGGELTVTVRGDGVGGPNLEFALAAALECPPHVTLVSVDTDGRDGGTDVAGAAVDSATVEDVARARQSLASNDTLPHLGERDALLTVDSATNVNDLRVVLVDAPERLEESS</sequence>
<evidence type="ECO:0000259" key="1">
    <source>
        <dbReference type="Pfam" id="PF05161"/>
    </source>
</evidence>
<comment type="caution">
    <text evidence="3">The sequence shown here is derived from an EMBL/GenBank/DDBJ whole genome shotgun (WGS) entry which is preliminary data.</text>
</comment>
<name>A0ABD6AQ36_9EURY</name>
<dbReference type="RefSeq" id="WP_250871956.1">
    <property type="nucleotide sequence ID" value="NZ_JALXFV010000002.1"/>
</dbReference>
<keyword evidence="3" id="KW-0808">Transferase</keyword>
<dbReference type="PANTHER" id="PTHR12227:SF0">
    <property type="entry name" value="GLYCERATE KINASE"/>
    <property type="match status" value="1"/>
</dbReference>
<keyword evidence="3" id="KW-0418">Kinase</keyword>
<keyword evidence="4" id="KW-1185">Reference proteome</keyword>
<feature type="domain" description="MOFRL" evidence="1">
    <location>
        <begin position="323"/>
        <end position="420"/>
    </location>
</feature>
<dbReference type="InterPro" id="IPR025286">
    <property type="entry name" value="MOFRL_assoc_dom"/>
</dbReference>
<dbReference type="GO" id="GO:0016301">
    <property type="term" value="F:kinase activity"/>
    <property type="evidence" value="ECO:0007669"/>
    <property type="project" value="UniProtKB-KW"/>
</dbReference>
<dbReference type="InterPro" id="IPR037035">
    <property type="entry name" value="GK-like_C_sf"/>
</dbReference>
<evidence type="ECO:0000313" key="4">
    <source>
        <dbReference type="Proteomes" id="UP001597187"/>
    </source>
</evidence>
<proteinExistence type="predicted"/>
<dbReference type="Gene3D" id="3.40.1480.10">
    <property type="entry name" value="MOFRL domain"/>
    <property type="match status" value="1"/>
</dbReference>
<dbReference type="Proteomes" id="UP001597187">
    <property type="component" value="Unassembled WGS sequence"/>
</dbReference>
<protein>
    <submittedName>
        <fullName evidence="3">Glycerate kinase</fullName>
    </submittedName>
</protein>
<reference evidence="3 4" key="1">
    <citation type="journal article" date="2019" name="Int. J. Syst. Evol. Microbiol.">
        <title>The Global Catalogue of Microorganisms (GCM) 10K type strain sequencing project: providing services to taxonomists for standard genome sequencing and annotation.</title>
        <authorList>
            <consortium name="The Broad Institute Genomics Platform"/>
            <consortium name="The Broad Institute Genome Sequencing Center for Infectious Disease"/>
            <person name="Wu L."/>
            <person name="Ma J."/>
        </authorList>
    </citation>
    <scope>NUCLEOTIDE SEQUENCE [LARGE SCALE GENOMIC DNA]</scope>
    <source>
        <strain evidence="3 4">CGMCC 1.12563</strain>
    </source>
</reference>
<evidence type="ECO:0000313" key="3">
    <source>
        <dbReference type="EMBL" id="MFD1511971.1"/>
    </source>
</evidence>
<accession>A0ABD6AQ36</accession>
<dbReference type="InterPro" id="IPR039760">
    <property type="entry name" value="MOFRL_protein"/>
</dbReference>
<dbReference type="InterPro" id="IPR038614">
    <property type="entry name" value="GK_N_sf"/>
</dbReference>
<organism evidence="3 4">
    <name type="scientific">Halomarina rubra</name>
    <dbReference type="NCBI Taxonomy" id="2071873"/>
    <lineage>
        <taxon>Archaea</taxon>
        <taxon>Methanobacteriati</taxon>
        <taxon>Methanobacteriota</taxon>
        <taxon>Stenosarchaea group</taxon>
        <taxon>Halobacteria</taxon>
        <taxon>Halobacteriales</taxon>
        <taxon>Natronomonadaceae</taxon>
        <taxon>Halomarina</taxon>
    </lineage>
</organism>
<dbReference type="AlphaFoldDB" id="A0ABD6AQ36"/>